<feature type="compositionally biased region" description="Low complexity" evidence="10">
    <location>
        <begin position="466"/>
        <end position="475"/>
    </location>
</feature>
<dbReference type="GO" id="GO:0005886">
    <property type="term" value="C:plasma membrane"/>
    <property type="evidence" value="ECO:0007669"/>
    <property type="project" value="UniProtKB-SubCell"/>
</dbReference>
<dbReference type="EC" id="3.6.-.-" evidence="12"/>
<keyword evidence="3" id="KW-1003">Cell membrane</keyword>
<dbReference type="InterPro" id="IPR042485">
    <property type="entry name" value="T7SS_EccB_R3"/>
</dbReference>
<evidence type="ECO:0000256" key="6">
    <source>
        <dbReference type="ARBA" id="ARBA00022801"/>
    </source>
</evidence>
<dbReference type="InterPro" id="IPR007795">
    <property type="entry name" value="T7SS_EccB"/>
</dbReference>
<protein>
    <submittedName>
        <fullName evidence="12">ESX-5 secretion system ATPase EccB5</fullName>
        <ecNumber evidence="12">3.6.-.-</ecNumber>
    </submittedName>
</protein>
<evidence type="ECO:0000256" key="11">
    <source>
        <dbReference type="SAM" id="Phobius"/>
    </source>
</evidence>
<sequence>MPAQLTTRAQVNGYRFLLQRFEHAMVRRDVRMLHDPMRIQYRSLITGLVLAVLFTAGCAILSFIRPQGQVGQSKIVMGSESGALYAVVDQTLHPVLNLASARLITGSAESPTSVKDSKLAAMPRGPLLGVPGVPAALPGTADHDLSAWTLCDDVSGGLKTTVVAGPPRLGPAVRAAAPDEALLVTRNGVNYLIYEGKHARVDMGNTAIVEALGVRGMRARPVGDGVLNATVAVPDLAVPALPGPGTQGMVRWGKLMVGSVIRVDSFNASKLYLVLPNGVQKLSPFAAEVMRSVSSMGLTEIASVPPDALSGVPVLNSVPLDQFPTEQPHVVTADDQPVACVTWARGRRDPVARLGLLVGKQVPLAEGTHAVTLVDGGNGQRADAAYIPPATGEFVQVIGIEPDSTRRDTMFYVTDTGVRFGIPDANTAGVLGLSQPKLAPWQILNQLPAGPMLDRQAALVAHDTLGSGRADAPADPAGPRPAAPAAAAPAAPPAAAAPGPGGPPGPGNAPPAPGTAPPSGPPPNTGGPSQDSPPGGATGNP</sequence>
<comment type="similarity">
    <text evidence="2">Belongs to the EccB family.</text>
</comment>
<dbReference type="Gene3D" id="2.40.50.910">
    <property type="entry name" value="Type VII secretion system EccB, repeat 3 domain"/>
    <property type="match status" value="1"/>
</dbReference>
<evidence type="ECO:0000256" key="3">
    <source>
        <dbReference type="ARBA" id="ARBA00022475"/>
    </source>
</evidence>
<dbReference type="Pfam" id="PF05108">
    <property type="entry name" value="T7SS_ESX1_EccB"/>
    <property type="match status" value="1"/>
</dbReference>
<evidence type="ECO:0000313" key="13">
    <source>
        <dbReference type="Proteomes" id="UP000431401"/>
    </source>
</evidence>
<evidence type="ECO:0000256" key="4">
    <source>
        <dbReference type="ARBA" id="ARBA00022692"/>
    </source>
</evidence>
<dbReference type="GO" id="GO:0016787">
    <property type="term" value="F:hydrolase activity"/>
    <property type="evidence" value="ECO:0007669"/>
    <property type="project" value="UniProtKB-KW"/>
</dbReference>
<evidence type="ECO:0000256" key="8">
    <source>
        <dbReference type="ARBA" id="ARBA00022989"/>
    </source>
</evidence>
<dbReference type="PANTHER" id="PTHR40765:SF2">
    <property type="entry name" value="ESX-2 SECRETION SYSTEM ATPASE ECCB2"/>
    <property type="match status" value="1"/>
</dbReference>
<name>A0A7K0DGN6_9NOCA</name>
<gene>
    <name evidence="12" type="primary">eccB5</name>
    <name evidence="12" type="ORF">NRB56_05190</name>
</gene>
<feature type="region of interest" description="Disordered" evidence="10">
    <location>
        <begin position="466"/>
        <end position="541"/>
    </location>
</feature>
<keyword evidence="5" id="KW-0547">Nucleotide-binding</keyword>
<dbReference type="Proteomes" id="UP000431401">
    <property type="component" value="Unassembled WGS sequence"/>
</dbReference>
<dbReference type="GO" id="GO:0005576">
    <property type="term" value="C:extracellular region"/>
    <property type="evidence" value="ECO:0007669"/>
    <property type="project" value="TreeGrafter"/>
</dbReference>
<feature type="compositionally biased region" description="Low complexity" evidence="10">
    <location>
        <begin position="483"/>
        <end position="498"/>
    </location>
</feature>
<keyword evidence="8 11" id="KW-1133">Transmembrane helix</keyword>
<evidence type="ECO:0000256" key="5">
    <source>
        <dbReference type="ARBA" id="ARBA00022741"/>
    </source>
</evidence>
<proteinExistence type="inferred from homology"/>
<evidence type="ECO:0000256" key="2">
    <source>
        <dbReference type="ARBA" id="ARBA00008149"/>
    </source>
</evidence>
<reference evidence="12 13" key="1">
    <citation type="submission" date="2019-10" db="EMBL/GenBank/DDBJ databases">
        <title>Nocardia macrotermitis sp. nov. and Nocardia aurantia sp. nov., isolated from the gut of fungus growing-termite Macrotermes natalensis.</title>
        <authorList>
            <person name="Benndorf R."/>
            <person name="Schwitalla J."/>
            <person name="Martin K."/>
            <person name="De Beer W."/>
            <person name="Kaster A.-K."/>
            <person name="Vollmers J."/>
            <person name="Poulsen M."/>
            <person name="Beemelmanns C."/>
        </authorList>
    </citation>
    <scope>NUCLEOTIDE SEQUENCE [LARGE SCALE GENOMIC DNA]</scope>
    <source>
        <strain evidence="12 13">RB56</strain>
    </source>
</reference>
<evidence type="ECO:0000256" key="10">
    <source>
        <dbReference type="SAM" id="MobiDB-lite"/>
    </source>
</evidence>
<keyword evidence="13" id="KW-1185">Reference proteome</keyword>
<evidence type="ECO:0000256" key="7">
    <source>
        <dbReference type="ARBA" id="ARBA00022840"/>
    </source>
</evidence>
<dbReference type="GO" id="GO:0005524">
    <property type="term" value="F:ATP binding"/>
    <property type="evidence" value="ECO:0007669"/>
    <property type="project" value="UniProtKB-KW"/>
</dbReference>
<keyword evidence="4 11" id="KW-0812">Transmembrane</keyword>
<evidence type="ECO:0000256" key="1">
    <source>
        <dbReference type="ARBA" id="ARBA00004162"/>
    </source>
</evidence>
<keyword evidence="7" id="KW-0067">ATP-binding</keyword>
<accession>A0A7K0DGN6</accession>
<dbReference type="PANTHER" id="PTHR40765">
    <property type="entry name" value="ESX-2 SECRETION SYSTEM ATPASE ECCB2"/>
    <property type="match status" value="1"/>
</dbReference>
<dbReference type="AlphaFoldDB" id="A0A7K0DGN6"/>
<feature type="compositionally biased region" description="Pro residues" evidence="10">
    <location>
        <begin position="500"/>
        <end position="525"/>
    </location>
</feature>
<dbReference type="EMBL" id="WEGI01000001">
    <property type="protein sequence ID" value="MQY24965.1"/>
    <property type="molecule type" value="Genomic_DNA"/>
</dbReference>
<dbReference type="NCBIfam" id="TIGR03919">
    <property type="entry name" value="T7SS_EccB"/>
    <property type="match status" value="1"/>
</dbReference>
<evidence type="ECO:0000256" key="9">
    <source>
        <dbReference type="ARBA" id="ARBA00023136"/>
    </source>
</evidence>
<evidence type="ECO:0000313" key="12">
    <source>
        <dbReference type="EMBL" id="MQY24965.1"/>
    </source>
</evidence>
<comment type="subcellular location">
    <subcellularLocation>
        <location evidence="1">Cell membrane</location>
        <topology evidence="1">Single-pass membrane protein</topology>
    </subcellularLocation>
</comment>
<organism evidence="12 13">
    <name type="scientific">Nocardia aurantia</name>
    <dbReference type="NCBI Taxonomy" id="2585199"/>
    <lineage>
        <taxon>Bacteria</taxon>
        <taxon>Bacillati</taxon>
        <taxon>Actinomycetota</taxon>
        <taxon>Actinomycetes</taxon>
        <taxon>Mycobacteriales</taxon>
        <taxon>Nocardiaceae</taxon>
        <taxon>Nocardia</taxon>
    </lineage>
</organism>
<comment type="caution">
    <text evidence="12">The sequence shown here is derived from an EMBL/GenBank/DDBJ whole genome shotgun (WGS) entry which is preliminary data.</text>
</comment>
<dbReference type="InterPro" id="IPR044857">
    <property type="entry name" value="T7SS_EccB_R1"/>
</dbReference>
<feature type="transmembrane region" description="Helical" evidence="11">
    <location>
        <begin position="41"/>
        <end position="64"/>
    </location>
</feature>
<keyword evidence="6 12" id="KW-0378">Hydrolase</keyword>
<keyword evidence="9 11" id="KW-0472">Membrane</keyword>
<dbReference type="Gene3D" id="3.30.2390.20">
    <property type="entry name" value="Type VII secretion system EccB, repeat 1 domain"/>
    <property type="match status" value="1"/>
</dbReference>